<proteinExistence type="inferred from homology"/>
<comment type="pathway">
    <text evidence="7">Phospholipid metabolism; CDP-diacylglycerol biosynthesis; CDP-diacylglycerol from sn-glycerol 3-phosphate: step 3/3.</text>
</comment>
<keyword evidence="3 7" id="KW-0808">Transferase</keyword>
<accession>A0A2T0X915</accession>
<protein>
    <recommendedName>
        <fullName evidence="7">Phosphatidate cytidylyltransferase</fullName>
        <ecNumber evidence="7">2.7.7.41</ecNumber>
    </recommendedName>
</protein>
<dbReference type="EMBL" id="PVTT01000001">
    <property type="protein sequence ID" value="PRY95354.1"/>
    <property type="molecule type" value="Genomic_DNA"/>
</dbReference>
<dbReference type="InterPro" id="IPR000374">
    <property type="entry name" value="PC_trans"/>
</dbReference>
<feature type="transmembrane region" description="Helical" evidence="8">
    <location>
        <begin position="87"/>
        <end position="106"/>
    </location>
</feature>
<evidence type="ECO:0000256" key="2">
    <source>
        <dbReference type="ARBA" id="ARBA00010185"/>
    </source>
</evidence>
<keyword evidence="7 9" id="KW-0548">Nucleotidyltransferase</keyword>
<feature type="transmembrane region" description="Helical" evidence="8">
    <location>
        <begin position="242"/>
        <end position="265"/>
    </location>
</feature>
<dbReference type="Pfam" id="PF01148">
    <property type="entry name" value="CTP_transf_1"/>
    <property type="match status" value="1"/>
</dbReference>
<keyword evidence="4 7" id="KW-0812">Transmembrane</keyword>
<dbReference type="EC" id="2.7.7.41" evidence="7"/>
<comment type="subcellular location">
    <subcellularLocation>
        <location evidence="1">Membrane</location>
        <topology evidence="1">Multi-pass membrane protein</topology>
    </subcellularLocation>
</comment>
<feature type="transmembrane region" description="Helical" evidence="8">
    <location>
        <begin position="218"/>
        <end position="236"/>
    </location>
</feature>
<dbReference type="GO" id="GO:0016024">
    <property type="term" value="P:CDP-diacylglycerol biosynthetic process"/>
    <property type="evidence" value="ECO:0007669"/>
    <property type="project" value="UniProtKB-UniPathway"/>
</dbReference>
<dbReference type="GO" id="GO:0005886">
    <property type="term" value="C:plasma membrane"/>
    <property type="evidence" value="ECO:0007669"/>
    <property type="project" value="TreeGrafter"/>
</dbReference>
<evidence type="ECO:0000256" key="6">
    <source>
        <dbReference type="ARBA" id="ARBA00023136"/>
    </source>
</evidence>
<dbReference type="AlphaFoldDB" id="A0A2T0X915"/>
<dbReference type="PANTHER" id="PTHR43535">
    <property type="entry name" value="PHOSPHATIDATE CYTIDYLYLTRANSFERASE"/>
    <property type="match status" value="1"/>
</dbReference>
<sequence>MIDLWLLFLFAFGCLTLATVAGGLMRRRAPGSEFVVDWNARVEVWWGMVVVLGLAMLAGFWGVLLLFAFLSFAALREFVTIAHLDRADHWAWAAVFFLALPVQYGLIAADWYGLYSIFLPVYGLVLAPVISVLSGRTKRFLARIGALQMAMMVCIYCVSHVPALVLLDIPGYEGRGVLLVAFLVLVTQGSDVLQYVFGRLYGRHPIAPALSPRKTWEGFWGGTFSAAVLGAMLWWITPFSPLAAALLAFVSVLLGFLSGLVMSAIKRDRGIKDWGHAFPGHGGFLDRMDSVVFAAPVFFHLVRYGWAV</sequence>
<dbReference type="GO" id="GO:0009273">
    <property type="term" value="P:peptidoglycan-based cell wall biogenesis"/>
    <property type="evidence" value="ECO:0007669"/>
    <property type="project" value="TreeGrafter"/>
</dbReference>
<feature type="transmembrane region" description="Helical" evidence="8">
    <location>
        <begin position="177"/>
        <end position="197"/>
    </location>
</feature>
<comment type="catalytic activity">
    <reaction evidence="7">
        <text>a 1,2-diacyl-sn-glycero-3-phosphate + CTP + H(+) = a CDP-1,2-diacyl-sn-glycerol + diphosphate</text>
        <dbReference type="Rhea" id="RHEA:16229"/>
        <dbReference type="ChEBI" id="CHEBI:15378"/>
        <dbReference type="ChEBI" id="CHEBI:33019"/>
        <dbReference type="ChEBI" id="CHEBI:37563"/>
        <dbReference type="ChEBI" id="CHEBI:58332"/>
        <dbReference type="ChEBI" id="CHEBI:58608"/>
        <dbReference type="EC" id="2.7.7.41"/>
    </reaction>
</comment>
<dbReference type="Proteomes" id="UP000238801">
    <property type="component" value="Unassembled WGS sequence"/>
</dbReference>
<keyword evidence="5 8" id="KW-1133">Transmembrane helix</keyword>
<comment type="caution">
    <text evidence="9">The sequence shown here is derived from an EMBL/GenBank/DDBJ whole genome shotgun (WGS) entry which is preliminary data.</text>
</comment>
<dbReference type="RefSeq" id="WP_245883723.1">
    <property type="nucleotide sequence ID" value="NZ_PVTT01000001.1"/>
</dbReference>
<dbReference type="UniPathway" id="UPA00557">
    <property type="reaction ID" value="UER00614"/>
</dbReference>
<evidence type="ECO:0000256" key="1">
    <source>
        <dbReference type="ARBA" id="ARBA00004141"/>
    </source>
</evidence>
<feature type="transmembrane region" description="Helical" evidence="8">
    <location>
        <begin position="112"/>
        <end position="133"/>
    </location>
</feature>
<dbReference type="GO" id="GO:0004605">
    <property type="term" value="F:phosphatidate cytidylyltransferase activity"/>
    <property type="evidence" value="ECO:0007669"/>
    <property type="project" value="UniProtKB-EC"/>
</dbReference>
<feature type="transmembrane region" description="Helical" evidence="8">
    <location>
        <begin position="140"/>
        <end position="165"/>
    </location>
</feature>
<keyword evidence="10" id="KW-1185">Reference proteome</keyword>
<evidence type="ECO:0000256" key="4">
    <source>
        <dbReference type="ARBA" id="ARBA00022692"/>
    </source>
</evidence>
<reference evidence="9 10" key="1">
    <citation type="submission" date="2018-03" db="EMBL/GenBank/DDBJ databases">
        <title>Genomic Encyclopedia of Archaeal and Bacterial Type Strains, Phase II (KMG-II): from individual species to whole genera.</title>
        <authorList>
            <person name="Goeker M."/>
        </authorList>
    </citation>
    <scope>NUCLEOTIDE SEQUENCE [LARGE SCALE GENOMIC DNA]</scope>
    <source>
        <strain evidence="9 10">DSM 29318</strain>
    </source>
</reference>
<evidence type="ECO:0000256" key="8">
    <source>
        <dbReference type="SAM" id="Phobius"/>
    </source>
</evidence>
<evidence type="ECO:0000256" key="7">
    <source>
        <dbReference type="RuleBase" id="RU003938"/>
    </source>
</evidence>
<evidence type="ECO:0000256" key="5">
    <source>
        <dbReference type="ARBA" id="ARBA00022989"/>
    </source>
</evidence>
<keyword evidence="6 8" id="KW-0472">Membrane</keyword>
<name>A0A2T0X915_9RHOB</name>
<gene>
    <name evidence="9" type="ORF">BCF33_0972</name>
</gene>
<organism evidence="9 10">
    <name type="scientific">Hasllibacter halocynthiae</name>
    <dbReference type="NCBI Taxonomy" id="595589"/>
    <lineage>
        <taxon>Bacteria</taxon>
        <taxon>Pseudomonadati</taxon>
        <taxon>Pseudomonadota</taxon>
        <taxon>Alphaproteobacteria</taxon>
        <taxon>Rhodobacterales</taxon>
        <taxon>Roseobacteraceae</taxon>
        <taxon>Hasllibacter</taxon>
    </lineage>
</organism>
<evidence type="ECO:0000256" key="3">
    <source>
        <dbReference type="ARBA" id="ARBA00022679"/>
    </source>
</evidence>
<dbReference type="PROSITE" id="PS01315">
    <property type="entry name" value="CDS"/>
    <property type="match status" value="1"/>
</dbReference>
<evidence type="ECO:0000313" key="10">
    <source>
        <dbReference type="Proteomes" id="UP000238801"/>
    </source>
</evidence>
<comment type="similarity">
    <text evidence="2 7">Belongs to the CDS family.</text>
</comment>
<dbReference type="PANTHER" id="PTHR43535:SF1">
    <property type="entry name" value="PHOSPHATIDATE CYTIDYLYLTRANSFERASE"/>
    <property type="match status" value="1"/>
</dbReference>
<evidence type="ECO:0000313" key="9">
    <source>
        <dbReference type="EMBL" id="PRY95354.1"/>
    </source>
</evidence>
<feature type="transmembrane region" description="Helical" evidence="8">
    <location>
        <begin position="44"/>
        <end position="75"/>
    </location>
</feature>